<dbReference type="STRING" id="5601.A0A0D2D175"/>
<feature type="region of interest" description="Disordered" evidence="6">
    <location>
        <begin position="747"/>
        <end position="803"/>
    </location>
</feature>
<dbReference type="GO" id="GO:0000981">
    <property type="term" value="F:DNA-binding transcription factor activity, RNA polymerase II-specific"/>
    <property type="evidence" value="ECO:0007669"/>
    <property type="project" value="InterPro"/>
</dbReference>
<keyword evidence="3" id="KW-0238">DNA-binding</keyword>
<gene>
    <name evidence="9" type="ORF">PV04_03432</name>
</gene>
<evidence type="ECO:0000256" key="5">
    <source>
        <dbReference type="ARBA" id="ARBA00023242"/>
    </source>
</evidence>
<protein>
    <recommendedName>
        <fullName evidence="8">Zn(2)-C6 fungal-type domain-containing protein</fullName>
    </recommendedName>
</protein>
<keyword evidence="5" id="KW-0539">Nucleus</keyword>
<evidence type="ECO:0000256" key="6">
    <source>
        <dbReference type="SAM" id="MobiDB-lite"/>
    </source>
</evidence>
<dbReference type="GO" id="GO:0006351">
    <property type="term" value="P:DNA-templated transcription"/>
    <property type="evidence" value="ECO:0007669"/>
    <property type="project" value="InterPro"/>
</dbReference>
<feature type="compositionally biased region" description="Basic and acidic residues" evidence="6">
    <location>
        <begin position="204"/>
        <end position="213"/>
    </location>
</feature>
<feature type="domain" description="Zn(2)-C6 fungal-type" evidence="8">
    <location>
        <begin position="66"/>
        <end position="96"/>
    </location>
</feature>
<feature type="compositionally biased region" description="Low complexity" evidence="6">
    <location>
        <begin position="165"/>
        <end position="182"/>
    </location>
</feature>
<dbReference type="HOGENOM" id="CLU_011099_0_0_1"/>
<organism evidence="9 10">
    <name type="scientific">Phialophora macrospora</name>
    <dbReference type="NCBI Taxonomy" id="1851006"/>
    <lineage>
        <taxon>Eukaryota</taxon>
        <taxon>Fungi</taxon>
        <taxon>Dikarya</taxon>
        <taxon>Ascomycota</taxon>
        <taxon>Pezizomycotina</taxon>
        <taxon>Eurotiomycetes</taxon>
        <taxon>Chaetothyriomycetidae</taxon>
        <taxon>Chaetothyriales</taxon>
        <taxon>Herpotrichiellaceae</taxon>
        <taxon>Phialophora</taxon>
    </lineage>
</organism>
<evidence type="ECO:0000256" key="1">
    <source>
        <dbReference type="ARBA" id="ARBA00022723"/>
    </source>
</evidence>
<feature type="compositionally biased region" description="Low complexity" evidence="6">
    <location>
        <begin position="754"/>
        <end position="763"/>
    </location>
</feature>
<dbReference type="EMBL" id="KN846957">
    <property type="protein sequence ID" value="KIW71246.1"/>
    <property type="molecule type" value="Genomic_DNA"/>
</dbReference>
<dbReference type="Pfam" id="PF00172">
    <property type="entry name" value="Zn_clus"/>
    <property type="match status" value="1"/>
</dbReference>
<name>A0A0D2D175_9EURO</name>
<dbReference type="Pfam" id="PF04082">
    <property type="entry name" value="Fungal_trans"/>
    <property type="match status" value="1"/>
</dbReference>
<keyword evidence="7" id="KW-0812">Transmembrane</keyword>
<dbReference type="SMART" id="SM00066">
    <property type="entry name" value="GAL4"/>
    <property type="match status" value="1"/>
</dbReference>
<keyword evidence="2" id="KW-0805">Transcription regulation</keyword>
<evidence type="ECO:0000256" key="7">
    <source>
        <dbReference type="SAM" id="Phobius"/>
    </source>
</evidence>
<dbReference type="GO" id="GO:0003677">
    <property type="term" value="F:DNA binding"/>
    <property type="evidence" value="ECO:0007669"/>
    <property type="project" value="UniProtKB-KW"/>
</dbReference>
<proteinExistence type="predicted"/>
<keyword evidence="7" id="KW-0472">Membrane</keyword>
<dbReference type="CDD" id="cd00067">
    <property type="entry name" value="GAL4"/>
    <property type="match status" value="1"/>
</dbReference>
<dbReference type="PROSITE" id="PS50048">
    <property type="entry name" value="ZN2_CY6_FUNGAL_2"/>
    <property type="match status" value="1"/>
</dbReference>
<feature type="region of interest" description="Disordered" evidence="6">
    <location>
        <begin position="149"/>
        <end position="215"/>
    </location>
</feature>
<dbReference type="Gene3D" id="4.10.240.10">
    <property type="entry name" value="Zn(2)-C6 fungal-type DNA-binding domain"/>
    <property type="match status" value="1"/>
</dbReference>
<evidence type="ECO:0000256" key="2">
    <source>
        <dbReference type="ARBA" id="ARBA00023015"/>
    </source>
</evidence>
<dbReference type="InterPro" id="IPR001138">
    <property type="entry name" value="Zn2Cys6_DnaBD"/>
</dbReference>
<dbReference type="PANTHER" id="PTHR46910:SF25">
    <property type="entry name" value="ABC-TRANSPORTER-REGULATING TRANSCRIPTION FACTOR"/>
    <property type="match status" value="1"/>
</dbReference>
<dbReference type="PROSITE" id="PS00463">
    <property type="entry name" value="ZN2_CY6_FUNGAL_1"/>
    <property type="match status" value="1"/>
</dbReference>
<evidence type="ECO:0000313" key="9">
    <source>
        <dbReference type="EMBL" id="KIW71246.1"/>
    </source>
</evidence>
<dbReference type="Proteomes" id="UP000054266">
    <property type="component" value="Unassembled WGS sequence"/>
</dbReference>
<accession>A0A0D2D175</accession>
<dbReference type="SUPFAM" id="SSF57701">
    <property type="entry name" value="Zn2/Cys6 DNA-binding domain"/>
    <property type="match status" value="1"/>
</dbReference>
<feature type="compositionally biased region" description="Low complexity" evidence="6">
    <location>
        <begin position="770"/>
        <end position="803"/>
    </location>
</feature>
<reference evidence="9 10" key="1">
    <citation type="submission" date="2015-01" db="EMBL/GenBank/DDBJ databases">
        <title>The Genome Sequence of Capronia semiimmersa CBS27337.</title>
        <authorList>
            <consortium name="The Broad Institute Genomics Platform"/>
            <person name="Cuomo C."/>
            <person name="de Hoog S."/>
            <person name="Gorbushina A."/>
            <person name="Stielow B."/>
            <person name="Teixiera M."/>
            <person name="Abouelleil A."/>
            <person name="Chapman S.B."/>
            <person name="Priest M."/>
            <person name="Young S.K."/>
            <person name="Wortman J."/>
            <person name="Nusbaum C."/>
            <person name="Birren B."/>
        </authorList>
    </citation>
    <scope>NUCLEOTIDE SEQUENCE [LARGE SCALE GENOMIC DNA]</scope>
    <source>
        <strain evidence="9 10">CBS 27337</strain>
    </source>
</reference>
<keyword evidence="1" id="KW-0479">Metal-binding</keyword>
<keyword evidence="7" id="KW-1133">Transmembrane helix</keyword>
<evidence type="ECO:0000256" key="4">
    <source>
        <dbReference type="ARBA" id="ARBA00023163"/>
    </source>
</evidence>
<dbReference type="SMART" id="SM00906">
    <property type="entry name" value="Fungal_trans"/>
    <property type="match status" value="1"/>
</dbReference>
<dbReference type="GO" id="GO:0008270">
    <property type="term" value="F:zinc ion binding"/>
    <property type="evidence" value="ECO:0007669"/>
    <property type="project" value="InterPro"/>
</dbReference>
<evidence type="ECO:0000313" key="10">
    <source>
        <dbReference type="Proteomes" id="UP000054266"/>
    </source>
</evidence>
<dbReference type="CDD" id="cd12148">
    <property type="entry name" value="fungal_TF_MHR"/>
    <property type="match status" value="1"/>
</dbReference>
<dbReference type="PANTHER" id="PTHR46910">
    <property type="entry name" value="TRANSCRIPTION FACTOR PDR1"/>
    <property type="match status" value="1"/>
</dbReference>
<feature type="transmembrane region" description="Helical" evidence="7">
    <location>
        <begin position="647"/>
        <end position="666"/>
    </location>
</feature>
<sequence length="889" mass="99032">MDPRGSIDAMSYDMSSFVPQQPPQIFGAYNPDGTPIPPTLPPGAYFGDYDGGLDENDPKRRRIARACDMCRKKKIKCDGKMPKCGHCINYKTECVFTQVEKKRNPPKGAKYIEGLENRLGRMESLLRMSGLLSEEEAGKTDLGTLEKRLAEKASSRESAAQRTESSAPSKSSSASVAPENSPQLGSARGSVETPRDTVTSPSTDGDKQSREEVENLSEAMCSLVTNNVGETRYIGSSSAFSIFSSKGIEWVNEKTGDTSFQETIQNAVNEDDTKWQYWKPEIFGDIFVRRVFKPLPPKEEALSLFKDFFENFNCMFPLFHEPTFMHLVEKQYSKDPYEGSGWWASINVALAIAYRIRVMSNVVPQEDDQKAWLYLKNAMGVITELTLRNTDLLSVQALLGMALFLQGTPNPQPSFFLIAAAIRCSHTIGLHKRGSAFNLNPIEVEQRKRVFWIAYLLDKDACLRAGRPPAQDDDDMNVELPSEDPPDNIGNVPLADGKSKINLFRLMCEFAVISSKVYRQLYSVRASKQSDGELLNTIGELDRELEAWKDSIPLDFRPEHEIKTSHTPLILHIVVLHFSYYNCLTTIHRMSVHHGYWTSRLSEYAIQGLNARPLNPRVFSSAALCVSAARASIHLIKYIPQGDFACVWLILYFPVSALVTLFANILQNPQDTRARADIKLMDLVVNFLGNVAHDEGTGSINRMLTVCAEFARIAKVVIEKAEKEGSKRKRRLVPEEVMRVNQSAMAQVQSQLNGRNAGSRRSSGAGGSPRTGAGHLPSTASAAATNMAAHSPSTMTPNNNNNQFFNMSSFDNDYADMLSAPGLSPDVGSQHMPSTTMSPLNASSFQQPFVPQDLWQMPMTFEWDWAETFGQPSYNDFILSDNMNGMPQQ</sequence>
<dbReference type="AlphaFoldDB" id="A0A0D2D175"/>
<keyword evidence="10" id="KW-1185">Reference proteome</keyword>
<keyword evidence="4" id="KW-0804">Transcription</keyword>
<evidence type="ECO:0000259" key="8">
    <source>
        <dbReference type="PROSITE" id="PS50048"/>
    </source>
</evidence>
<dbReference type="InterPro" id="IPR050987">
    <property type="entry name" value="AtrR-like"/>
</dbReference>
<dbReference type="InterPro" id="IPR007219">
    <property type="entry name" value="XnlR_reg_dom"/>
</dbReference>
<evidence type="ECO:0000256" key="3">
    <source>
        <dbReference type="ARBA" id="ARBA00023125"/>
    </source>
</evidence>
<dbReference type="InterPro" id="IPR036864">
    <property type="entry name" value="Zn2-C6_fun-type_DNA-bd_sf"/>
</dbReference>